<comment type="caution">
    <text evidence="2">The sequence shown here is derived from an EMBL/GenBank/DDBJ whole genome shotgun (WGS) entry which is preliminary data.</text>
</comment>
<keyword evidence="3" id="KW-1185">Reference proteome</keyword>
<protein>
    <submittedName>
        <fullName evidence="2">Uncharacterized protein</fullName>
    </submittedName>
</protein>
<proteinExistence type="predicted"/>
<dbReference type="Proteomes" id="UP000323142">
    <property type="component" value="Unassembled WGS sequence"/>
</dbReference>
<organism evidence="2 3">
    <name type="scientific">Salinarimonas soli</name>
    <dbReference type="NCBI Taxonomy" id="1638099"/>
    <lineage>
        <taxon>Bacteria</taxon>
        <taxon>Pseudomonadati</taxon>
        <taxon>Pseudomonadota</taxon>
        <taxon>Alphaproteobacteria</taxon>
        <taxon>Hyphomicrobiales</taxon>
        <taxon>Salinarimonadaceae</taxon>
        <taxon>Salinarimonas</taxon>
    </lineage>
</organism>
<reference evidence="2 3" key="2">
    <citation type="submission" date="2019-09" db="EMBL/GenBank/DDBJ databases">
        <authorList>
            <person name="Jin C."/>
        </authorList>
    </citation>
    <scope>NUCLEOTIDE SEQUENCE [LARGE SCALE GENOMIC DNA]</scope>
    <source>
        <strain evidence="2 3">BN140002</strain>
    </source>
</reference>
<keyword evidence="1" id="KW-1133">Transmembrane helix</keyword>
<name>A0A5B2V5U8_9HYPH</name>
<dbReference type="EMBL" id="VUOA01000048">
    <property type="protein sequence ID" value="KAA2234364.1"/>
    <property type="molecule type" value="Genomic_DNA"/>
</dbReference>
<reference evidence="2 3" key="1">
    <citation type="submission" date="2019-09" db="EMBL/GenBank/DDBJ databases">
        <title>Salinarimonas rosea gen. nov., sp. nov., a new member of the a-2 subgroup of the Proteobacteria.</title>
        <authorList>
            <person name="Liu J."/>
        </authorList>
    </citation>
    <scope>NUCLEOTIDE SEQUENCE [LARGE SCALE GENOMIC DNA]</scope>
    <source>
        <strain evidence="2 3">BN140002</strain>
    </source>
</reference>
<keyword evidence="1" id="KW-0472">Membrane</keyword>
<feature type="transmembrane region" description="Helical" evidence="1">
    <location>
        <begin position="75"/>
        <end position="101"/>
    </location>
</feature>
<evidence type="ECO:0000256" key="1">
    <source>
        <dbReference type="SAM" id="Phobius"/>
    </source>
</evidence>
<sequence>MSGAWQERTALPHLHILELRTLAPRMDWLAEPIFIVLTSLAARLLLPLLTFGFVRIQPWLDVPQTRFWTRDGRRIVISADAAPLVGFVLLVATGVFVYRAIYGWAYDGL</sequence>
<evidence type="ECO:0000313" key="2">
    <source>
        <dbReference type="EMBL" id="KAA2234364.1"/>
    </source>
</evidence>
<dbReference type="RefSeq" id="WP_149822133.1">
    <property type="nucleotide sequence ID" value="NZ_VUOA01000048.1"/>
</dbReference>
<gene>
    <name evidence="2" type="ORF">F0L46_23925</name>
</gene>
<evidence type="ECO:0000313" key="3">
    <source>
        <dbReference type="Proteomes" id="UP000323142"/>
    </source>
</evidence>
<feature type="transmembrane region" description="Helical" evidence="1">
    <location>
        <begin position="33"/>
        <end position="54"/>
    </location>
</feature>
<dbReference type="AlphaFoldDB" id="A0A5B2V5U8"/>
<accession>A0A5B2V5U8</accession>
<keyword evidence="1" id="KW-0812">Transmembrane</keyword>